<keyword evidence="6" id="KW-0653">Protein transport</keyword>
<feature type="transmembrane region" description="Helical" evidence="10">
    <location>
        <begin position="292"/>
        <end position="314"/>
    </location>
</feature>
<evidence type="ECO:0000256" key="6">
    <source>
        <dbReference type="ARBA" id="ARBA00022927"/>
    </source>
</evidence>
<gene>
    <name evidence="11" type="ORF">SeMB42_g01418</name>
</gene>
<dbReference type="InterPro" id="IPR004813">
    <property type="entry name" value="OPT"/>
</dbReference>
<keyword evidence="7 10" id="KW-1133">Transmembrane helix</keyword>
<evidence type="ECO:0000256" key="5">
    <source>
        <dbReference type="ARBA" id="ARBA00022856"/>
    </source>
</evidence>
<feature type="transmembrane region" description="Helical" evidence="10">
    <location>
        <begin position="436"/>
        <end position="457"/>
    </location>
</feature>
<dbReference type="GO" id="GO:0016020">
    <property type="term" value="C:membrane"/>
    <property type="evidence" value="ECO:0007669"/>
    <property type="project" value="UniProtKB-SubCell"/>
</dbReference>
<reference evidence="11 12" key="1">
    <citation type="journal article" date="2019" name="Sci. Rep.">
        <title>Comparative genomics of chytrid fungi reveal insights into the obligate biotrophic and pathogenic lifestyle of Synchytrium endobioticum.</title>
        <authorList>
            <person name="van de Vossenberg B.T.L.H."/>
            <person name="Warris S."/>
            <person name="Nguyen H.D.T."/>
            <person name="van Gent-Pelzer M.P.E."/>
            <person name="Joly D.L."/>
            <person name="van de Geest H.C."/>
            <person name="Bonants P.J.M."/>
            <person name="Smith D.S."/>
            <person name="Levesque C.A."/>
            <person name="van der Lee T.A.J."/>
        </authorList>
    </citation>
    <scope>NUCLEOTIDE SEQUENCE [LARGE SCALE GENOMIC DNA]</scope>
    <source>
        <strain evidence="11 12">MB42</strain>
    </source>
</reference>
<dbReference type="GO" id="GO:0035673">
    <property type="term" value="F:oligopeptide transmembrane transporter activity"/>
    <property type="evidence" value="ECO:0007669"/>
    <property type="project" value="InterPro"/>
</dbReference>
<feature type="transmembrane region" description="Helical" evidence="10">
    <location>
        <begin position="58"/>
        <end position="77"/>
    </location>
</feature>
<sequence>MECYEVDTLEDFGKNDPLLVNKQNEVLKNHPHNSPIPEVAQCVPVTDDPSMPVITFRFWCLSTLFTIIGSSTGMFYFFRSSAITLSLFFVILLSYPLGLLMEKVIPRHPYFNPGPFNIKEHTLIVVTASCAIQVAYAIDIVSVQLLFYHQDVSWLCSILLLWSTQCLGYGIAGLLRNWLVYPSHSVWPATLPLVTVIHSMHSLGSENVTLMKSRLGFFGKVSVMTCIWECFPQLLAPTLSSIAIMCLFGGGPTESITKIMAQVGSGFLGGGAFAITLDWNYAGSLSPLVTPFWSLCNIVAGAIGHAWVMTPLIFQFTNLWNAKLYLDAGFMYSVSTFAYNSSASLGQQLTRYNVSRVMSHSTLTLNDQAYYEYSELHVSPYWALVYGFSFAALTSTLTYIFLFYGKEIREGISATAKERNRDVHVRMMSVYPEVPSWVYMTVLACMTILSIVVVEVWNEQLQLRWWGLLLAIGLALVFVLPVGLLQAISNYQIGLGVVTQFVIGMICPGQPVTNIVFKTYGYMAMSQALNLVSDLKWGLYMKIPPRYMFIGQFYGTIIGSVVNYIVMKALFSSVPAIQASADGIPTDQNWNPRSSRVLYSGSLIWGLIAPGRFFSGQYSVLFWFFLIGLVVPIPLYLLHKRWPTLGLRYVVFPIIFQASGWTAQNGGNGVLSALIIGFVAMYWMRRKNAVWFGKYNYTLSAALDCGTFVSTLLIYFVFTLPGTNGGGFVNWMLNPNREHWLSSEYCSTRSIAIRGNARSNSLAGLWNWPKLCCTPLVLTATGEFPILDKEESRWTCCSCPASNELGWPPRVRSAVATCLSIADRAETRKMKKRNNTVHGPLERTLLQQPHHIPRSSIFHPGQSPLVNRLTAILIKPSSLPSSHAASGTPPSNSELREHVELKILSDLLPCIVHQFASALDDDEVSSASRCEAARCVIQALSYSMQVDDAIALDVMEKEDGTAGSVACKKQEILIVNGRETRLLCLVCLATLLKQLDRSKLTNVFTPPKQLNSRYQPTTPCESAQVILSAFTSLLAITNVLSWHKPTIPEDIAWTAQSLLSSFVGSLQRMIGAVKERKNVGDLEVGEEFVKGMIKNLTKLAASVVNNSDTSDGLKDEQVHICTSSFVDLVYILPSTIHPQRPPANIKVLSHHLVLVKHICLPMLRYVISRPSTGAHAARVFGLFGAILTRISESSDFSSSSSSSSISSNNQVNVIKHTESSIRHVAHLMHLISRALLDSVAQYYSVSREGDQSRQNLWLEPEWATHIVRWALEVNTHRMISLFVFPIIQAFCGANGKSWMAGMQVIIDIYRDTASNATESEPCASDPSSYILKTLIYVASSRPVTDSIGDSAAGDNYRLFCIKTLSMLPDSNPEILATLVALFQQPWSQIKEFAARCAAIRSLNLDLMSSNQFKSASVMYPNLYHRDGHQCTNLAGSNDHGSTSSFPVNDPYKSILVGMDEVGSSDAETLDCWRIWTRTLTRKKDIRMQVVHRFSHALEKKLSSTGGMRRQVDIAAHVVMGVLEGSQLSHRRVGNGLACDGMVFRIMAPSVFALRRDPDSDIRVKTLECLAKCLGIIPWLVEDNDKLSDPCFPDSPGSTSNNSSDGLSYDGAYDEEDNTSALVMVYRIAHCIPPFAENPKPILDDAEGEPQLRRQDIADIKCKKLKKEDMKSEGFQWSVSSKVYEDAIRRAEQGLEPPVATNPRVWWAAEDQIRHVAPADEWTHTESEPSPLLQLKSPKVTVNPEQPSVFTRTHAFFEDALQNAAPCQSSQNQPKTSIESQMDTNKSESNPQQHSVTDVSLLDSARNFFDEALMNVELMRSDREHQNDVTSMYSSPKTTLFDALNDHLKTLEDLERVTAEVAQIRQSALVAENGDNLNESSFQKAGETFKSAKDWSRAESVTVQNDTLADVSTDWKPVNIGLSTSGAEVEDVSTLDIRRDSLKPSQLVNELPDVNNNIPRDSRVSGNKSRRESFIGTSTVDRDDAKKRAENKILETIADALGDVSSLNGSRVEGSCRLDTGDVIKVDTEPNEIARLVIDAAPCETVSSSNMNGTSHADNQQPVNAEVSLSAASAESPGNDREEVMIGQDHHQDDYMHLDEILHMGLEAVNSPAAQVVASFPLVDAHDYSTAWYLNHDKREEVDKSEGATDIADLVQAAIDGGKSDNIGENGDLHSGMLHQNIGVALSEFMSGEPSQVLGDVDRSPITFEWSGIVDRHSEHDGKTEVLRSARESILPPRINSPHQEPALAVAGTTNHKNNITTRHIGNILKTSIKLALDLTLRHLVFTSQVEGPVDYLDLYGTGIYYGSLARWEGIPAAGEVEALRDVDGRKKNYQVAEGLHPALKEALKLDAGLLMSICASVDVSGLLDGCRRKSLIASPNDKLKTWLSGLVQIHRKLLPVSKSLRRLSSVTKSVPTSAQALVLLRDQAEISRVAGLHRGENSDVSKAMNGNTHTFERSLQEGNTLDMNSFLHWMKQV</sequence>
<feature type="transmembrane region" description="Helical" evidence="10">
    <location>
        <begin position="381"/>
        <end position="404"/>
    </location>
</feature>
<evidence type="ECO:0000313" key="12">
    <source>
        <dbReference type="Proteomes" id="UP000317494"/>
    </source>
</evidence>
<keyword evidence="5" id="KW-0571">Peptide transport</keyword>
<dbReference type="Pfam" id="PF03169">
    <property type="entry name" value="OPT"/>
    <property type="match status" value="1"/>
</dbReference>
<feature type="compositionally biased region" description="Polar residues" evidence="9">
    <location>
        <begin position="1949"/>
        <end position="1966"/>
    </location>
</feature>
<keyword evidence="4 10" id="KW-0812">Transmembrane</keyword>
<feature type="region of interest" description="Disordered" evidence="9">
    <location>
        <begin position="1763"/>
        <end position="1797"/>
    </location>
</feature>
<dbReference type="VEuPathDB" id="FungiDB:SeMB42_g01418"/>
<evidence type="ECO:0000256" key="3">
    <source>
        <dbReference type="ARBA" id="ARBA00022448"/>
    </source>
</evidence>
<evidence type="ECO:0000256" key="2">
    <source>
        <dbReference type="ARBA" id="ARBA00008807"/>
    </source>
</evidence>
<keyword evidence="12" id="KW-1185">Reference proteome</keyword>
<feature type="transmembrane region" description="Helical" evidence="10">
    <location>
        <begin position="547"/>
        <end position="566"/>
    </location>
</feature>
<feature type="transmembrane region" description="Helical" evidence="10">
    <location>
        <begin position="259"/>
        <end position="280"/>
    </location>
</feature>
<dbReference type="NCBIfam" id="TIGR00728">
    <property type="entry name" value="OPT_sfam"/>
    <property type="match status" value="1"/>
</dbReference>
<comment type="similarity">
    <text evidence="2">Belongs to the oligopeptide OPT transporter family.</text>
</comment>
<evidence type="ECO:0000256" key="7">
    <source>
        <dbReference type="ARBA" id="ARBA00022989"/>
    </source>
</evidence>
<dbReference type="GO" id="GO:0015031">
    <property type="term" value="P:protein transport"/>
    <property type="evidence" value="ECO:0007669"/>
    <property type="project" value="UniProtKB-KW"/>
</dbReference>
<organism evidence="11 12">
    <name type="scientific">Synchytrium endobioticum</name>
    <dbReference type="NCBI Taxonomy" id="286115"/>
    <lineage>
        <taxon>Eukaryota</taxon>
        <taxon>Fungi</taxon>
        <taxon>Fungi incertae sedis</taxon>
        <taxon>Chytridiomycota</taxon>
        <taxon>Chytridiomycota incertae sedis</taxon>
        <taxon>Chytridiomycetes</taxon>
        <taxon>Synchytriales</taxon>
        <taxon>Synchytriaceae</taxon>
        <taxon>Synchytrium</taxon>
    </lineage>
</organism>
<comment type="subcellular location">
    <subcellularLocation>
        <location evidence="1">Membrane</location>
        <topology evidence="1">Multi-pass membrane protein</topology>
    </subcellularLocation>
</comment>
<keyword evidence="8 10" id="KW-0472">Membrane</keyword>
<feature type="region of interest" description="Disordered" evidence="9">
    <location>
        <begin position="1949"/>
        <end position="1981"/>
    </location>
</feature>
<evidence type="ECO:0000256" key="8">
    <source>
        <dbReference type="ARBA" id="ARBA00023136"/>
    </source>
</evidence>
<feature type="transmembrane region" description="Helical" evidence="10">
    <location>
        <begin position="497"/>
        <end position="517"/>
    </location>
</feature>
<feature type="transmembrane region" description="Helical" evidence="10">
    <location>
        <begin position="152"/>
        <end position="175"/>
    </location>
</feature>
<protein>
    <submittedName>
        <fullName evidence="11">Uncharacterized protein</fullName>
    </submittedName>
</protein>
<evidence type="ECO:0000256" key="9">
    <source>
        <dbReference type="SAM" id="MobiDB-lite"/>
    </source>
</evidence>
<feature type="transmembrane region" description="Helical" evidence="10">
    <location>
        <begin position="669"/>
        <end position="685"/>
    </location>
</feature>
<feature type="transmembrane region" description="Helical" evidence="10">
    <location>
        <begin position="620"/>
        <end position="638"/>
    </location>
</feature>
<dbReference type="Proteomes" id="UP000317494">
    <property type="component" value="Unassembled WGS sequence"/>
</dbReference>
<name>A0A507DLB9_9FUNG</name>
<comment type="caution">
    <text evidence="11">The sequence shown here is derived from an EMBL/GenBank/DDBJ whole genome shotgun (WGS) entry which is preliminary data.</text>
</comment>
<feature type="transmembrane region" description="Helical" evidence="10">
    <location>
        <begin position="122"/>
        <end position="146"/>
    </location>
</feature>
<feature type="transmembrane region" description="Helical" evidence="10">
    <location>
        <begin position="463"/>
        <end position="485"/>
    </location>
</feature>
<evidence type="ECO:0000313" key="11">
    <source>
        <dbReference type="EMBL" id="TPX52442.1"/>
    </source>
</evidence>
<dbReference type="EMBL" id="QEAN01000036">
    <property type="protein sequence ID" value="TPX52442.1"/>
    <property type="molecule type" value="Genomic_DNA"/>
</dbReference>
<keyword evidence="3" id="KW-0813">Transport</keyword>
<evidence type="ECO:0000256" key="4">
    <source>
        <dbReference type="ARBA" id="ARBA00022692"/>
    </source>
</evidence>
<accession>A0A507DLB9</accession>
<dbReference type="PANTHER" id="PTHR22601">
    <property type="entry name" value="ISP4 LIKE PROTEIN"/>
    <property type="match status" value="1"/>
</dbReference>
<evidence type="ECO:0000256" key="10">
    <source>
        <dbReference type="SAM" id="Phobius"/>
    </source>
</evidence>
<proteinExistence type="inferred from homology"/>
<evidence type="ECO:0000256" key="1">
    <source>
        <dbReference type="ARBA" id="ARBA00004141"/>
    </source>
</evidence>
<dbReference type="InterPro" id="IPR004648">
    <property type="entry name" value="Oligpept_transpt"/>
</dbReference>
<feature type="transmembrane region" description="Helical" evidence="10">
    <location>
        <begin position="697"/>
        <end position="718"/>
    </location>
</feature>
<feature type="compositionally biased region" description="Polar residues" evidence="9">
    <location>
        <begin position="1764"/>
        <end position="1797"/>
    </location>
</feature>
<feature type="transmembrane region" description="Helical" evidence="10">
    <location>
        <begin position="83"/>
        <end position="101"/>
    </location>
</feature>
<dbReference type="NCBIfam" id="TIGR00727">
    <property type="entry name" value="ISP4_OPT"/>
    <property type="match status" value="1"/>
</dbReference>
<feature type="transmembrane region" description="Helical" evidence="10">
    <location>
        <begin position="645"/>
        <end position="663"/>
    </location>
</feature>